<reference evidence="1" key="1">
    <citation type="submission" date="2014-05" db="EMBL/GenBank/DDBJ databases">
        <authorList>
            <person name="Chronopoulou M."/>
        </authorList>
    </citation>
    <scope>NUCLEOTIDE SEQUENCE</scope>
    <source>
        <tissue evidence="1">Whole organism</tissue>
    </source>
</reference>
<evidence type="ECO:0000313" key="1">
    <source>
        <dbReference type="EMBL" id="CDW48951.1"/>
    </source>
</evidence>
<proteinExistence type="predicted"/>
<dbReference type="EMBL" id="HACA01031590">
    <property type="protein sequence ID" value="CDW48951.1"/>
    <property type="molecule type" value="Transcribed_RNA"/>
</dbReference>
<dbReference type="AlphaFoldDB" id="A0A0K2VG87"/>
<protein>
    <submittedName>
        <fullName evidence="1">Uncharacterized protein</fullName>
    </submittedName>
</protein>
<organism evidence="1">
    <name type="scientific">Lepeophtheirus salmonis</name>
    <name type="common">Salmon louse</name>
    <name type="synonym">Caligus salmonis</name>
    <dbReference type="NCBI Taxonomy" id="72036"/>
    <lineage>
        <taxon>Eukaryota</taxon>
        <taxon>Metazoa</taxon>
        <taxon>Ecdysozoa</taxon>
        <taxon>Arthropoda</taxon>
        <taxon>Crustacea</taxon>
        <taxon>Multicrustacea</taxon>
        <taxon>Hexanauplia</taxon>
        <taxon>Copepoda</taxon>
        <taxon>Siphonostomatoida</taxon>
        <taxon>Caligidae</taxon>
        <taxon>Lepeophtheirus</taxon>
    </lineage>
</organism>
<name>A0A0K2VG87_LEPSM</name>
<sequence length="95" mass="11056">MTNLSKQVNLENIIIMWRQGIKLKKYVDNNKLFKDLRTYRISLKKGASTRLYSGGGDFDESQNFMDRNQQESAFFEVSLIKIGSIIYIQPIPVHI</sequence>
<accession>A0A0K2VG87</accession>